<organism evidence="1 2">
    <name type="scientific">Paractinoplanes abujensis</name>
    <dbReference type="NCBI Taxonomy" id="882441"/>
    <lineage>
        <taxon>Bacteria</taxon>
        <taxon>Bacillati</taxon>
        <taxon>Actinomycetota</taxon>
        <taxon>Actinomycetes</taxon>
        <taxon>Micromonosporales</taxon>
        <taxon>Micromonosporaceae</taxon>
        <taxon>Paractinoplanes</taxon>
    </lineage>
</organism>
<protein>
    <submittedName>
        <fullName evidence="1">Uncharacterized protein</fullName>
    </submittedName>
</protein>
<keyword evidence="2" id="KW-1185">Reference proteome</keyword>
<accession>A0A7W7CQT7</accession>
<proteinExistence type="predicted"/>
<evidence type="ECO:0000313" key="2">
    <source>
        <dbReference type="Proteomes" id="UP000542742"/>
    </source>
</evidence>
<gene>
    <name evidence="1" type="ORF">BKA14_003165</name>
</gene>
<evidence type="ECO:0000313" key="1">
    <source>
        <dbReference type="EMBL" id="MBB4693017.1"/>
    </source>
</evidence>
<name>A0A7W7CQT7_9ACTN</name>
<sequence length="53" mass="5476">MRAETVRQALDPGDAFVAALGDDVGGPEDAGRLLPVGVPAHGDDDSSSHRYLT</sequence>
<dbReference type="AlphaFoldDB" id="A0A7W7CQT7"/>
<dbReference type="EMBL" id="JACHMF010000001">
    <property type="protein sequence ID" value="MBB4693017.1"/>
    <property type="molecule type" value="Genomic_DNA"/>
</dbReference>
<reference evidence="1 2" key="1">
    <citation type="submission" date="2020-08" db="EMBL/GenBank/DDBJ databases">
        <title>Sequencing the genomes of 1000 actinobacteria strains.</title>
        <authorList>
            <person name="Klenk H.-P."/>
        </authorList>
    </citation>
    <scope>NUCLEOTIDE SEQUENCE [LARGE SCALE GENOMIC DNA]</scope>
    <source>
        <strain evidence="1 2">DSM 45518</strain>
    </source>
</reference>
<dbReference type="RefSeq" id="WP_184951680.1">
    <property type="nucleotide sequence ID" value="NZ_BOMC01000060.1"/>
</dbReference>
<dbReference type="Proteomes" id="UP000542742">
    <property type="component" value="Unassembled WGS sequence"/>
</dbReference>
<comment type="caution">
    <text evidence="1">The sequence shown here is derived from an EMBL/GenBank/DDBJ whole genome shotgun (WGS) entry which is preliminary data.</text>
</comment>